<reference evidence="1 2" key="1">
    <citation type="submission" date="2019-12" db="EMBL/GenBank/DDBJ databases">
        <authorList>
            <person name="Alioto T."/>
            <person name="Alioto T."/>
            <person name="Gomez Garrido J."/>
        </authorList>
    </citation>
    <scope>NUCLEOTIDE SEQUENCE [LARGE SCALE GENOMIC DNA]</scope>
</reference>
<sequence length="94" mass="11461">EPKTRSNMSEEVKRQLERFCKDMRDRLDWFNTKLANFHRRQCPEVPNVRRQGSWELRMEIRDIYGDSSEVMKIHYLKLIYGEWEIGEVGLKEEV</sequence>
<protein>
    <submittedName>
        <fullName evidence="1">Uncharacterized protein</fullName>
    </submittedName>
</protein>
<proteinExistence type="predicted"/>
<comment type="caution">
    <text evidence="1">The sequence shown here is derived from an EMBL/GenBank/DDBJ whole genome shotgun (WGS) entry which is preliminary data.</text>
</comment>
<evidence type="ECO:0000313" key="2">
    <source>
        <dbReference type="Proteomes" id="UP000594638"/>
    </source>
</evidence>
<keyword evidence="2" id="KW-1185">Reference proteome</keyword>
<dbReference type="Gramene" id="OE9A115084T1">
    <property type="protein sequence ID" value="OE9A115084C1"/>
    <property type="gene ID" value="OE9A115084"/>
</dbReference>
<organism evidence="1 2">
    <name type="scientific">Olea europaea subsp. europaea</name>
    <dbReference type="NCBI Taxonomy" id="158383"/>
    <lineage>
        <taxon>Eukaryota</taxon>
        <taxon>Viridiplantae</taxon>
        <taxon>Streptophyta</taxon>
        <taxon>Embryophyta</taxon>
        <taxon>Tracheophyta</taxon>
        <taxon>Spermatophyta</taxon>
        <taxon>Magnoliopsida</taxon>
        <taxon>eudicotyledons</taxon>
        <taxon>Gunneridae</taxon>
        <taxon>Pentapetalae</taxon>
        <taxon>asterids</taxon>
        <taxon>lamiids</taxon>
        <taxon>Lamiales</taxon>
        <taxon>Oleaceae</taxon>
        <taxon>Oleeae</taxon>
        <taxon>Olea</taxon>
    </lineage>
</organism>
<evidence type="ECO:0000313" key="1">
    <source>
        <dbReference type="EMBL" id="CAA3015447.1"/>
    </source>
</evidence>
<gene>
    <name evidence="1" type="ORF">OLEA9_A115084</name>
</gene>
<name>A0A8S0UC59_OLEEU</name>
<accession>A0A8S0UC59</accession>
<feature type="non-terminal residue" evidence="1">
    <location>
        <position position="1"/>
    </location>
</feature>
<dbReference type="AlphaFoldDB" id="A0A8S0UC59"/>
<dbReference type="EMBL" id="CACTIH010007552">
    <property type="protein sequence ID" value="CAA3015447.1"/>
    <property type="molecule type" value="Genomic_DNA"/>
</dbReference>
<dbReference type="Proteomes" id="UP000594638">
    <property type="component" value="Unassembled WGS sequence"/>
</dbReference>